<keyword evidence="2" id="KW-1185">Reference proteome</keyword>
<dbReference type="EMBL" id="MU266348">
    <property type="protein sequence ID" value="KAH7928829.1"/>
    <property type="molecule type" value="Genomic_DNA"/>
</dbReference>
<reference evidence="1" key="1">
    <citation type="journal article" date="2021" name="New Phytol.">
        <title>Evolutionary innovations through gain and loss of genes in the ectomycorrhizal Boletales.</title>
        <authorList>
            <person name="Wu G."/>
            <person name="Miyauchi S."/>
            <person name="Morin E."/>
            <person name="Kuo A."/>
            <person name="Drula E."/>
            <person name="Varga T."/>
            <person name="Kohler A."/>
            <person name="Feng B."/>
            <person name="Cao Y."/>
            <person name="Lipzen A."/>
            <person name="Daum C."/>
            <person name="Hundley H."/>
            <person name="Pangilinan J."/>
            <person name="Johnson J."/>
            <person name="Barry K."/>
            <person name="LaButti K."/>
            <person name="Ng V."/>
            <person name="Ahrendt S."/>
            <person name="Min B."/>
            <person name="Choi I.G."/>
            <person name="Park H."/>
            <person name="Plett J.M."/>
            <person name="Magnuson J."/>
            <person name="Spatafora J.W."/>
            <person name="Nagy L.G."/>
            <person name="Henrissat B."/>
            <person name="Grigoriev I.V."/>
            <person name="Yang Z.L."/>
            <person name="Xu J."/>
            <person name="Martin F.M."/>
        </authorList>
    </citation>
    <scope>NUCLEOTIDE SEQUENCE</scope>
    <source>
        <strain evidence="1">KUC20120723A-06</strain>
    </source>
</reference>
<proteinExistence type="predicted"/>
<name>A0ACB8BT60_9AGAM</name>
<sequence>MTVLTETQIRRVDISMGATVLTLDTLPVDVLYQIINHLDVEDIIYLGQVSKQFHQISWQRTTWLNAYRHSLLPRPPGPHSWHSTQYLRDTLVRSAKVAKKWPSADADPLARGQPETSPPSKPVSLRTIDLLDTGVDVVAGRWLVRKTCQREIWALDLDSGDGQGSEQLLFHCDTSMTIEHFLCTHTVDAEGNLLAFLVVATNKQQILSGESEISIFKLNRPEFGREGFDRSDGCFDVSLIRSISLGDSGGWYTLYNIILRHTLVIQTFDDSIWVMDTAAPY</sequence>
<comment type="caution">
    <text evidence="1">The sequence shown here is derived from an EMBL/GenBank/DDBJ whole genome shotgun (WGS) entry which is preliminary data.</text>
</comment>
<protein>
    <submittedName>
        <fullName evidence="1">Uncharacterized protein</fullName>
    </submittedName>
</protein>
<evidence type="ECO:0000313" key="2">
    <source>
        <dbReference type="Proteomes" id="UP000790709"/>
    </source>
</evidence>
<evidence type="ECO:0000313" key="1">
    <source>
        <dbReference type="EMBL" id="KAH7928829.1"/>
    </source>
</evidence>
<dbReference type="Proteomes" id="UP000790709">
    <property type="component" value="Unassembled WGS sequence"/>
</dbReference>
<accession>A0ACB8BT60</accession>
<organism evidence="1 2">
    <name type="scientific">Leucogyrophana mollusca</name>
    <dbReference type="NCBI Taxonomy" id="85980"/>
    <lineage>
        <taxon>Eukaryota</taxon>
        <taxon>Fungi</taxon>
        <taxon>Dikarya</taxon>
        <taxon>Basidiomycota</taxon>
        <taxon>Agaricomycotina</taxon>
        <taxon>Agaricomycetes</taxon>
        <taxon>Agaricomycetidae</taxon>
        <taxon>Boletales</taxon>
        <taxon>Boletales incertae sedis</taxon>
        <taxon>Leucogyrophana</taxon>
    </lineage>
</organism>
<gene>
    <name evidence="1" type="ORF">BV22DRAFT_170632</name>
</gene>